<dbReference type="PANTHER" id="PTHR33428">
    <property type="entry name" value="CHLOROPHYLLASE-2, CHLOROPLASTIC"/>
    <property type="match status" value="1"/>
</dbReference>
<protein>
    <recommendedName>
        <fullName evidence="1">Xaa-Pro dipeptidyl-peptidase-like domain-containing protein</fullName>
    </recommendedName>
</protein>
<proteinExistence type="predicted"/>
<accession>A0A7S1JTN8</accession>
<dbReference type="Pfam" id="PF02129">
    <property type="entry name" value="Peptidase_S15"/>
    <property type="match status" value="1"/>
</dbReference>
<gene>
    <name evidence="2" type="ORF">VBRA1451_LOCUS8306</name>
</gene>
<feature type="domain" description="Xaa-Pro dipeptidyl-peptidase-like" evidence="1">
    <location>
        <begin position="101"/>
        <end position="239"/>
    </location>
</feature>
<dbReference type="EMBL" id="HBGB01014423">
    <property type="protein sequence ID" value="CAD9053244.1"/>
    <property type="molecule type" value="Transcribed_RNA"/>
</dbReference>
<sequence length="386" mass="42957">MQRYDSRRGCSRLNSGQLNSGQLTTLKLSCLMFAWLLGFVGVRASDHVRLMAKILSPSRSLTASLVQTPCVEDPAADGRMEWKSYTTSPRLRKGRFGGLFGAALSMRIYYPKAKTTKWPLVVVAHGFASSSKQHRTQARYLASRGYVAIAPDFANGILGLNPNHWRNADDINTVVEWALNETKGEGAKGEESQLFGIIDHVKPMVGAIGHSAGGFAVLLAAAKKDTRIKAVALMDPVGDKAGRGLKDLRKIRCASAVTYSPASPCNDPKRDDIDEASAVELYDNLRAKPRRKILILNSYHLDGQDPPLGKTSPWLRPFVRRACEGISTEFCRKLYRRYTFGWLDYYLKDKETQLRVKPYVFRTRNRDEGLAHDLDSGLLGDYIQSG</sequence>
<dbReference type="PANTHER" id="PTHR33428:SF14">
    <property type="entry name" value="CARBOXYLESTERASE TYPE B DOMAIN-CONTAINING PROTEIN"/>
    <property type="match status" value="1"/>
</dbReference>
<evidence type="ECO:0000313" key="2">
    <source>
        <dbReference type="EMBL" id="CAD9053244.1"/>
    </source>
</evidence>
<organism evidence="2">
    <name type="scientific">Vitrella brassicaformis</name>
    <dbReference type="NCBI Taxonomy" id="1169539"/>
    <lineage>
        <taxon>Eukaryota</taxon>
        <taxon>Sar</taxon>
        <taxon>Alveolata</taxon>
        <taxon>Colpodellida</taxon>
        <taxon>Vitrellaceae</taxon>
        <taxon>Vitrella</taxon>
    </lineage>
</organism>
<reference evidence="2" key="1">
    <citation type="submission" date="2021-01" db="EMBL/GenBank/DDBJ databases">
        <authorList>
            <person name="Corre E."/>
            <person name="Pelletier E."/>
            <person name="Niang G."/>
            <person name="Scheremetjew M."/>
            <person name="Finn R."/>
            <person name="Kale V."/>
            <person name="Holt S."/>
            <person name="Cochrane G."/>
            <person name="Meng A."/>
            <person name="Brown T."/>
            <person name="Cohen L."/>
        </authorList>
    </citation>
    <scope>NUCLEOTIDE SEQUENCE</scope>
    <source>
        <strain evidence="2">CCMP3346</strain>
    </source>
</reference>
<dbReference type="InterPro" id="IPR000383">
    <property type="entry name" value="Xaa-Pro-like_dom"/>
</dbReference>
<dbReference type="InterPro" id="IPR029058">
    <property type="entry name" value="AB_hydrolase_fold"/>
</dbReference>
<name>A0A7S1JTN8_9ALVE</name>
<dbReference type="Gene3D" id="3.40.50.1820">
    <property type="entry name" value="alpha/beta hydrolase"/>
    <property type="match status" value="1"/>
</dbReference>
<dbReference type="SUPFAM" id="SSF53474">
    <property type="entry name" value="alpha/beta-Hydrolases"/>
    <property type="match status" value="1"/>
</dbReference>
<dbReference type="AlphaFoldDB" id="A0A7S1JTN8"/>
<dbReference type="GO" id="GO:0016787">
    <property type="term" value="F:hydrolase activity"/>
    <property type="evidence" value="ECO:0007669"/>
    <property type="project" value="InterPro"/>
</dbReference>
<evidence type="ECO:0000259" key="1">
    <source>
        <dbReference type="Pfam" id="PF02129"/>
    </source>
</evidence>